<sequence length="132" mass="15393">MKKMVILLTAVLMLVGCGEKEYFKQIYVEDVKEYMEEDKNGFLLVVNDNGEEFEEYVKGVAESEEIEIGIYNVYQSEEGAEDNRPVLPFDGFDTYNELYYVEDNKVKGSFEVESYEGTRLTEELTHFVKLHQ</sequence>
<proteinExistence type="predicted"/>
<gene>
    <name evidence="1" type="ORF">I858_016490</name>
</gene>
<dbReference type="PROSITE" id="PS51257">
    <property type="entry name" value="PROKAR_LIPOPROTEIN"/>
    <property type="match status" value="1"/>
</dbReference>
<dbReference type="KEGG" id="pll:I858_016490"/>
<dbReference type="RefSeq" id="WP_049694977.1">
    <property type="nucleotide sequence ID" value="NZ_CP016541.2"/>
</dbReference>
<evidence type="ECO:0000313" key="1">
    <source>
        <dbReference type="EMBL" id="ANU28579.1"/>
    </source>
</evidence>
<geneLocation type="plasmid" evidence="1 2">
    <name>pPS15-1</name>
</geneLocation>
<dbReference type="AlphaFoldDB" id="A0A1B1S5Y5"/>
<dbReference type="EMBL" id="CP016541">
    <property type="protein sequence ID" value="ANU28579.1"/>
    <property type="molecule type" value="Genomic_DNA"/>
</dbReference>
<protein>
    <submittedName>
        <fullName evidence="1">Uncharacterized protein</fullName>
    </submittedName>
</protein>
<keyword evidence="1" id="KW-0614">Plasmid</keyword>
<dbReference type="OrthoDB" id="2428151at2"/>
<accession>A0A1B1S5Y5</accession>
<evidence type="ECO:0000313" key="2">
    <source>
        <dbReference type="Proteomes" id="UP000053354"/>
    </source>
</evidence>
<name>A0A1B1S5Y5_9BACL</name>
<dbReference type="Proteomes" id="UP000053354">
    <property type="component" value="Plasmid pPS15-1"/>
</dbReference>
<organism evidence="1 2">
    <name type="scientific">Planococcus versutus</name>
    <dbReference type="NCBI Taxonomy" id="1302659"/>
    <lineage>
        <taxon>Bacteria</taxon>
        <taxon>Bacillati</taxon>
        <taxon>Bacillota</taxon>
        <taxon>Bacilli</taxon>
        <taxon>Bacillales</taxon>
        <taxon>Caryophanaceae</taxon>
        <taxon>Planococcus</taxon>
    </lineage>
</organism>
<reference evidence="1" key="1">
    <citation type="submission" date="2016-10" db="EMBL/GenBank/DDBJ databases">
        <authorList>
            <person name="See-Too W.S."/>
        </authorList>
    </citation>
    <scope>NUCLEOTIDE SEQUENCE</scope>
    <source>
        <strain evidence="1">L10.15</strain>
        <plasmid evidence="1">pPS15-1</plasmid>
    </source>
</reference>
<keyword evidence="2" id="KW-1185">Reference proteome</keyword>